<reference evidence="1" key="2">
    <citation type="submission" date="2021-04" db="EMBL/GenBank/DDBJ databases">
        <authorList>
            <person name="Gilroy R."/>
        </authorList>
    </citation>
    <scope>NUCLEOTIDE SEQUENCE</scope>
    <source>
        <strain evidence="1">ChiHjej12B11-1927</strain>
    </source>
</reference>
<dbReference type="AlphaFoldDB" id="A0A9D2ANQ3"/>
<protein>
    <submittedName>
        <fullName evidence="1">Succinylglutamate desuccinylase</fullName>
    </submittedName>
</protein>
<feature type="non-terminal residue" evidence="1">
    <location>
        <position position="1"/>
    </location>
</feature>
<reference evidence="1" key="1">
    <citation type="journal article" date="2021" name="PeerJ">
        <title>Extensive microbial diversity within the chicken gut microbiome revealed by metagenomics and culture.</title>
        <authorList>
            <person name="Gilroy R."/>
            <person name="Ravi A."/>
            <person name="Getino M."/>
            <person name="Pursley I."/>
            <person name="Horton D.L."/>
            <person name="Alikhan N.F."/>
            <person name="Baker D."/>
            <person name="Gharbi K."/>
            <person name="Hall N."/>
            <person name="Watson M."/>
            <person name="Adriaenssens E.M."/>
            <person name="Foster-Nyarko E."/>
            <person name="Jarju S."/>
            <person name="Secka A."/>
            <person name="Antonio M."/>
            <person name="Oren A."/>
            <person name="Chaudhuri R.R."/>
            <person name="La Ragione R."/>
            <person name="Hildebrand F."/>
            <person name="Pallen M.J."/>
        </authorList>
    </citation>
    <scope>NUCLEOTIDE SEQUENCE</scope>
    <source>
        <strain evidence="1">ChiHjej12B11-1927</strain>
    </source>
</reference>
<dbReference type="EMBL" id="DXFG01000213">
    <property type="protein sequence ID" value="HIX38165.1"/>
    <property type="molecule type" value="Genomic_DNA"/>
</dbReference>
<gene>
    <name evidence="1" type="ORF">H9738_09910</name>
</gene>
<organism evidence="1 2">
    <name type="scientific">Candidatus Blautia pullistercoris</name>
    <dbReference type="NCBI Taxonomy" id="2838499"/>
    <lineage>
        <taxon>Bacteria</taxon>
        <taxon>Bacillati</taxon>
        <taxon>Bacillota</taxon>
        <taxon>Clostridia</taxon>
        <taxon>Lachnospirales</taxon>
        <taxon>Lachnospiraceae</taxon>
        <taxon>Blautia</taxon>
    </lineage>
</organism>
<comment type="caution">
    <text evidence="1">The sequence shown here is derived from an EMBL/GenBank/DDBJ whole genome shotgun (WGS) entry which is preliminary data.</text>
</comment>
<dbReference type="InterPro" id="IPR053138">
    <property type="entry name" value="N-alpha-Ac-DABA_deacetylase"/>
</dbReference>
<dbReference type="SUPFAM" id="SSF53187">
    <property type="entry name" value="Zn-dependent exopeptidases"/>
    <property type="match status" value="1"/>
</dbReference>
<proteinExistence type="predicted"/>
<dbReference type="PANTHER" id="PTHR37326">
    <property type="entry name" value="BLL3975 PROTEIN"/>
    <property type="match status" value="1"/>
</dbReference>
<dbReference type="Gene3D" id="3.40.630.10">
    <property type="entry name" value="Zn peptidases"/>
    <property type="match status" value="1"/>
</dbReference>
<dbReference type="Proteomes" id="UP000824230">
    <property type="component" value="Unassembled WGS sequence"/>
</dbReference>
<dbReference type="PANTHER" id="PTHR37326:SF1">
    <property type="entry name" value="BLL3975 PROTEIN"/>
    <property type="match status" value="1"/>
</dbReference>
<sequence length="122" mass="13908">YTAETDFIDEESARQAVSAVLRFLTRMGILKYNCHNGYIATVIYEEELMSVRTNTGGIYRRLCRPGDEVYTGQPLAEILDPYEGYVTSTILSPTDGIIFFTHKKPLATENEVICKIIRRLHN</sequence>
<accession>A0A9D2ANQ3</accession>
<evidence type="ECO:0000313" key="2">
    <source>
        <dbReference type="Proteomes" id="UP000824230"/>
    </source>
</evidence>
<evidence type="ECO:0000313" key="1">
    <source>
        <dbReference type="EMBL" id="HIX38165.1"/>
    </source>
</evidence>
<name>A0A9D2ANQ3_9FIRM</name>